<feature type="compositionally biased region" description="Pro residues" evidence="1">
    <location>
        <begin position="29"/>
        <end position="49"/>
    </location>
</feature>
<proteinExistence type="predicted"/>
<evidence type="ECO:0000256" key="1">
    <source>
        <dbReference type="SAM" id="MobiDB-lite"/>
    </source>
</evidence>
<accession>A0A9D1F910</accession>
<gene>
    <name evidence="2" type="ORF">IAA83_01220</name>
</gene>
<comment type="caution">
    <text evidence="2">The sequence shown here is derived from an EMBL/GenBank/DDBJ whole genome shotgun (WGS) entry which is preliminary data.</text>
</comment>
<organism evidence="2 3">
    <name type="scientific">Candidatus Avoscillospira avistercoris</name>
    <dbReference type="NCBI Taxonomy" id="2840707"/>
    <lineage>
        <taxon>Bacteria</taxon>
        <taxon>Bacillati</taxon>
        <taxon>Bacillota</taxon>
        <taxon>Clostridia</taxon>
        <taxon>Eubacteriales</taxon>
        <taxon>Oscillospiraceae</taxon>
        <taxon>Oscillospiraceae incertae sedis</taxon>
        <taxon>Candidatus Avoscillospira</taxon>
    </lineage>
</organism>
<reference evidence="2" key="2">
    <citation type="journal article" date="2021" name="PeerJ">
        <title>Extensive microbial diversity within the chicken gut microbiome revealed by metagenomics and culture.</title>
        <authorList>
            <person name="Gilroy R."/>
            <person name="Ravi A."/>
            <person name="Getino M."/>
            <person name="Pursley I."/>
            <person name="Horton D.L."/>
            <person name="Alikhan N.F."/>
            <person name="Baker D."/>
            <person name="Gharbi K."/>
            <person name="Hall N."/>
            <person name="Watson M."/>
            <person name="Adriaenssens E.M."/>
            <person name="Foster-Nyarko E."/>
            <person name="Jarju S."/>
            <person name="Secka A."/>
            <person name="Antonio M."/>
            <person name="Oren A."/>
            <person name="Chaudhuri R.R."/>
            <person name="La Ragione R."/>
            <person name="Hildebrand F."/>
            <person name="Pallen M.J."/>
        </authorList>
    </citation>
    <scope>NUCLEOTIDE SEQUENCE</scope>
    <source>
        <strain evidence="2">ChiBcec16-1751</strain>
    </source>
</reference>
<evidence type="ECO:0000313" key="2">
    <source>
        <dbReference type="EMBL" id="HIS63976.1"/>
    </source>
</evidence>
<feature type="region of interest" description="Disordered" evidence="1">
    <location>
        <begin position="21"/>
        <end position="55"/>
    </location>
</feature>
<evidence type="ECO:0000313" key="3">
    <source>
        <dbReference type="Proteomes" id="UP000886741"/>
    </source>
</evidence>
<protein>
    <submittedName>
        <fullName evidence="2">Uncharacterized protein</fullName>
    </submittedName>
</protein>
<reference evidence="2" key="1">
    <citation type="submission" date="2020-10" db="EMBL/GenBank/DDBJ databases">
        <authorList>
            <person name="Gilroy R."/>
        </authorList>
    </citation>
    <scope>NUCLEOTIDE SEQUENCE</scope>
    <source>
        <strain evidence="2">ChiBcec16-1751</strain>
    </source>
</reference>
<dbReference type="Proteomes" id="UP000886741">
    <property type="component" value="Unassembled WGS sequence"/>
</dbReference>
<sequence>MEPDTPLQCSGGCANCPRRKQCAAAAPQPVEPTTPAAPPTTPATPPAAPAAPSSENAALEDFLKENPSHGVLRVQAFRGNQAIPVKGVDVTVSWRLRDGTNYVFYTGTTDESGLVDAIALPAPERQQSVEPGEPHPDAAYQLVARHPEFETVTATVNIFPGIKTVQPVQLQLREE</sequence>
<dbReference type="AlphaFoldDB" id="A0A9D1F910"/>
<name>A0A9D1F910_9FIRM</name>
<dbReference type="EMBL" id="DVJJ01000020">
    <property type="protein sequence ID" value="HIS63976.1"/>
    <property type="molecule type" value="Genomic_DNA"/>
</dbReference>